<feature type="compositionally biased region" description="Basic and acidic residues" evidence="1">
    <location>
        <begin position="1"/>
        <end position="10"/>
    </location>
</feature>
<feature type="region of interest" description="Disordered" evidence="1">
    <location>
        <begin position="1"/>
        <end position="723"/>
    </location>
</feature>
<evidence type="ECO:0000313" key="4">
    <source>
        <dbReference type="Proteomes" id="UP000019804"/>
    </source>
</evidence>
<dbReference type="PRINTS" id="PR00929">
    <property type="entry name" value="ATHOOK"/>
</dbReference>
<keyword evidence="4" id="KW-1185">Reference proteome</keyword>
<dbReference type="HOGENOM" id="CLU_013782_0_0_1"/>
<evidence type="ECO:0000256" key="1">
    <source>
        <dbReference type="SAM" id="MobiDB-lite"/>
    </source>
</evidence>
<feature type="compositionally biased region" description="Acidic residues" evidence="1">
    <location>
        <begin position="629"/>
        <end position="644"/>
    </location>
</feature>
<accession>A0A017SD00</accession>
<feature type="compositionally biased region" description="Low complexity" evidence="1">
    <location>
        <begin position="236"/>
        <end position="245"/>
    </location>
</feature>
<dbReference type="AlphaFoldDB" id="A0A017SD00"/>
<feature type="compositionally biased region" description="Polar residues" evidence="1">
    <location>
        <begin position="394"/>
        <end position="410"/>
    </location>
</feature>
<dbReference type="Pfam" id="PF20994">
    <property type="entry name" value="CENPU"/>
    <property type="match status" value="1"/>
</dbReference>
<dbReference type="EMBL" id="KK088424">
    <property type="protein sequence ID" value="EYE94832.1"/>
    <property type="molecule type" value="Genomic_DNA"/>
</dbReference>
<dbReference type="OrthoDB" id="5377952at2759"/>
<feature type="compositionally biased region" description="Basic and acidic residues" evidence="1">
    <location>
        <begin position="645"/>
        <end position="666"/>
    </location>
</feature>
<proteinExistence type="predicted"/>
<dbReference type="GO" id="GO:0003677">
    <property type="term" value="F:DNA binding"/>
    <property type="evidence" value="ECO:0007669"/>
    <property type="project" value="InterPro"/>
</dbReference>
<dbReference type="Proteomes" id="UP000019804">
    <property type="component" value="Unassembled WGS sequence"/>
</dbReference>
<feature type="compositionally biased region" description="Acidic residues" evidence="1">
    <location>
        <begin position="592"/>
        <end position="602"/>
    </location>
</feature>
<name>A0A017SD00_ASPRC</name>
<feature type="domain" description="Inner kinetochore subunit AME1" evidence="2">
    <location>
        <begin position="677"/>
        <end position="901"/>
    </location>
</feature>
<feature type="compositionally biased region" description="Low complexity" evidence="1">
    <location>
        <begin position="202"/>
        <end position="228"/>
    </location>
</feature>
<protein>
    <recommendedName>
        <fullName evidence="2">Inner kinetochore subunit AME1 domain-containing protein</fullName>
    </recommendedName>
</protein>
<feature type="compositionally biased region" description="Basic and acidic residues" evidence="1">
    <location>
        <begin position="540"/>
        <end position="552"/>
    </location>
</feature>
<feature type="compositionally biased region" description="Basic and acidic residues" evidence="1">
    <location>
        <begin position="344"/>
        <end position="381"/>
    </location>
</feature>
<evidence type="ECO:0000259" key="2">
    <source>
        <dbReference type="Pfam" id="PF20994"/>
    </source>
</evidence>
<gene>
    <name evidence="3" type="ORF">EURHEDRAFT_412651</name>
</gene>
<dbReference type="InterPro" id="IPR048743">
    <property type="entry name" value="AME1"/>
</dbReference>
<feature type="compositionally biased region" description="Pro residues" evidence="1">
    <location>
        <begin position="37"/>
        <end position="53"/>
    </location>
</feature>
<dbReference type="RefSeq" id="XP_040638520.1">
    <property type="nucleotide sequence ID" value="XM_040781956.1"/>
</dbReference>
<organism evidence="3 4">
    <name type="scientific">Aspergillus ruber (strain CBS 135680)</name>
    <dbReference type="NCBI Taxonomy" id="1388766"/>
    <lineage>
        <taxon>Eukaryota</taxon>
        <taxon>Fungi</taxon>
        <taxon>Dikarya</taxon>
        <taxon>Ascomycota</taxon>
        <taxon>Pezizomycotina</taxon>
        <taxon>Eurotiomycetes</taxon>
        <taxon>Eurotiomycetidae</taxon>
        <taxon>Eurotiales</taxon>
        <taxon>Aspergillaceae</taxon>
        <taxon>Aspergillus</taxon>
        <taxon>Aspergillus subgen. Aspergillus</taxon>
    </lineage>
</organism>
<feature type="compositionally biased region" description="Low complexity" evidence="1">
    <location>
        <begin position="252"/>
        <end position="262"/>
    </location>
</feature>
<reference evidence="4" key="1">
    <citation type="journal article" date="2014" name="Nat. Commun.">
        <title>Genomic adaptations of the halophilic Dead Sea filamentous fungus Eurotium rubrum.</title>
        <authorList>
            <person name="Kis-Papo T."/>
            <person name="Weig A.R."/>
            <person name="Riley R."/>
            <person name="Persoh D."/>
            <person name="Salamov A."/>
            <person name="Sun H."/>
            <person name="Lipzen A."/>
            <person name="Wasser S.P."/>
            <person name="Rambold G."/>
            <person name="Grigoriev I.V."/>
            <person name="Nevo E."/>
        </authorList>
    </citation>
    <scope>NUCLEOTIDE SEQUENCE [LARGE SCALE GENOMIC DNA]</scope>
    <source>
        <strain evidence="4">CBS 135680</strain>
    </source>
</reference>
<feature type="compositionally biased region" description="Basic and acidic residues" evidence="1">
    <location>
        <begin position="559"/>
        <end position="591"/>
    </location>
</feature>
<evidence type="ECO:0000313" key="3">
    <source>
        <dbReference type="EMBL" id="EYE94832.1"/>
    </source>
</evidence>
<dbReference type="InterPro" id="IPR017956">
    <property type="entry name" value="AT_hook_DNA-bd_motif"/>
</dbReference>
<dbReference type="GeneID" id="63697080"/>
<sequence length="908" mass="100765">MNPNREERLQMRQRGAASRKPKEVDFGFSFGLAPSIPEAPPQQPTTAPAPQPQTQPAAQAQLSSPKTDLPGSQGLQRTPGSARNARPQRPSTFDIPSDDDEIELPRSAKRRKIETPTKIGRLGAKSRLSRPQPVESQRNGDTAVAATEKSDGIPDGIPGQDKEKPANEAPVSAPTGVPQIQPEMNREDKAQTAKAAPLQGAPEVQEPQEIQKPQEPQLQEQLVQETAPEVPPQPVEAPVAASQESPEPPQELPQEAPQEQPQRTSPPQGTKEKRRKRTSQEQPGSVAEAAAEAKPTQPPKEPAIQDEVPPQRTISSDHGAKGKRKRRDSPQGQGPADIAQVSTEKTEEPTPPESKPDVQDTAKQRTSPRQEEGKRRRRESEGQAVTEGSAKEPAQSSEPAEAQRSSLHQANTKRRRRVSQEKPSEDTTAVATKEVQEPEPDAQEAAPKKRRGRPPASAREAQEQTQDVAEAVTEKTQPTQPTQPEPEPEPDTQDAAIKPPKRRGRPPASAREPREQPAEAVTEEIQPTQPAEPEPETEEAPSKPREKRRDRPFAVQPSDKGKEPEREVSDEVVPEGRGRQGIKRPESKATEEPNEEIEEPQPDDTKTRPTPKPGKRGRPAKRTVQVEQESQESEESEQEPEPEQEPERAEPSRTDDTQPTEQTERPTRKKRAPRGETVPVTVHRLANITTLGRAPVYDSSESESDTSTDELTQRTKHPTRGGVNQADVLNQICRETLEKTLTTLQTGITNETNPQRKAEWTRKKKAVEAFGSELEGRLFEMSEMLDSNFVLGVQLRRAKREMMDMRSRLYHVRREREAIAVRTDGVRRRHAEEESGRMTRTNINNSLHGLELAVERQRPDEDEAPTSGLEYLVRAVGEEVSSRGDGGVLHRIKAFNAELERAARWLES</sequence>